<evidence type="ECO:0008006" key="2">
    <source>
        <dbReference type="Google" id="ProtNLM"/>
    </source>
</evidence>
<gene>
    <name evidence="1" type="ORF">SDC9_119856</name>
</gene>
<protein>
    <recommendedName>
        <fullName evidence="2">Lysine biosynthesis protein LysW</fullName>
    </recommendedName>
</protein>
<accession>A0A645C536</accession>
<reference evidence="1" key="1">
    <citation type="submission" date="2019-08" db="EMBL/GenBank/DDBJ databases">
        <authorList>
            <person name="Kucharzyk K."/>
            <person name="Murdoch R.W."/>
            <person name="Higgins S."/>
            <person name="Loffler F."/>
        </authorList>
    </citation>
    <scope>NUCLEOTIDE SEQUENCE</scope>
</reference>
<dbReference type="InterPro" id="IPR005906">
    <property type="entry name" value="LysW"/>
</dbReference>
<dbReference type="AlphaFoldDB" id="A0A645C536"/>
<sequence>MTETKKIKCPDCETEILLSGTEEVGDILECSECGTEVEITSINPLSFRELVEEK</sequence>
<dbReference type="Gene3D" id="2.20.28.160">
    <property type="match status" value="1"/>
</dbReference>
<dbReference type="Pfam" id="PF21344">
    <property type="entry name" value="Zn_ribbon_LysW"/>
    <property type="match status" value="1"/>
</dbReference>
<dbReference type="EMBL" id="VSSQ01025019">
    <property type="protein sequence ID" value="MPM72880.1"/>
    <property type="molecule type" value="Genomic_DNA"/>
</dbReference>
<proteinExistence type="predicted"/>
<organism evidence="1">
    <name type="scientific">bioreactor metagenome</name>
    <dbReference type="NCBI Taxonomy" id="1076179"/>
    <lineage>
        <taxon>unclassified sequences</taxon>
        <taxon>metagenomes</taxon>
        <taxon>ecological metagenomes</taxon>
    </lineage>
</organism>
<comment type="caution">
    <text evidence="1">The sequence shown here is derived from an EMBL/GenBank/DDBJ whole genome shotgun (WGS) entry which is preliminary data.</text>
</comment>
<evidence type="ECO:0000313" key="1">
    <source>
        <dbReference type="EMBL" id="MPM72880.1"/>
    </source>
</evidence>
<name>A0A645C536_9ZZZZ</name>